<keyword evidence="2" id="KW-0812">Transmembrane</keyword>
<gene>
    <name evidence="4" type="primary">LOC115883181</name>
</gene>
<dbReference type="GeneID" id="115883181"/>
<dbReference type="Proteomes" id="UP000504635">
    <property type="component" value="Unplaced"/>
</dbReference>
<dbReference type="InterPro" id="IPR040350">
    <property type="entry name" value="TMEM272"/>
</dbReference>
<keyword evidence="2" id="KW-0472">Membrane</keyword>
<dbReference type="OrthoDB" id="6157510at2759"/>
<keyword evidence="2" id="KW-1133">Transmembrane helix</keyword>
<organism evidence="3 4">
    <name type="scientific">Sitophilus oryzae</name>
    <name type="common">Rice weevil</name>
    <name type="synonym">Curculio oryzae</name>
    <dbReference type="NCBI Taxonomy" id="7048"/>
    <lineage>
        <taxon>Eukaryota</taxon>
        <taxon>Metazoa</taxon>
        <taxon>Ecdysozoa</taxon>
        <taxon>Arthropoda</taxon>
        <taxon>Hexapoda</taxon>
        <taxon>Insecta</taxon>
        <taxon>Pterygota</taxon>
        <taxon>Neoptera</taxon>
        <taxon>Endopterygota</taxon>
        <taxon>Coleoptera</taxon>
        <taxon>Polyphaga</taxon>
        <taxon>Cucujiformia</taxon>
        <taxon>Curculionidae</taxon>
        <taxon>Dryophthorinae</taxon>
        <taxon>Sitophilus</taxon>
    </lineage>
</organism>
<feature type="transmembrane region" description="Helical" evidence="2">
    <location>
        <begin position="52"/>
        <end position="72"/>
    </location>
</feature>
<dbReference type="PANTHER" id="PTHR33444">
    <property type="entry name" value="SI:DKEY-19B23.12-RELATED"/>
    <property type="match status" value="1"/>
</dbReference>
<reference evidence="4" key="1">
    <citation type="submission" date="2025-08" db="UniProtKB">
        <authorList>
            <consortium name="RefSeq"/>
        </authorList>
    </citation>
    <scope>IDENTIFICATION</scope>
    <source>
        <tissue evidence="4">Gonads</tissue>
    </source>
</reference>
<name>A0A6J2Y337_SITOR</name>
<proteinExistence type="predicted"/>
<evidence type="ECO:0000313" key="3">
    <source>
        <dbReference type="Proteomes" id="UP000504635"/>
    </source>
</evidence>
<evidence type="ECO:0000256" key="2">
    <source>
        <dbReference type="SAM" id="Phobius"/>
    </source>
</evidence>
<sequence length="151" mass="17419">MVDVSSDEVRNSSSETSQDAERQMTVAINEPTNDINDSFLGEKIKERVPPGLNGSLVFLYAIFFSEFAIGWVNLNRCSVNRLIPIYLIVAGTYIVYKEYQPNYDPRNGLYCNRTTYLVAFWILTIEYTLMVLFVFLSICFLLMRNAFHKNT</sequence>
<evidence type="ECO:0000256" key="1">
    <source>
        <dbReference type="SAM" id="MobiDB-lite"/>
    </source>
</evidence>
<dbReference type="PANTHER" id="PTHR33444:SF2">
    <property type="entry name" value="MARVEL DOMAIN-CONTAINING PROTEIN"/>
    <property type="match status" value="1"/>
</dbReference>
<dbReference type="RefSeq" id="XP_030757349.1">
    <property type="nucleotide sequence ID" value="XM_030901489.1"/>
</dbReference>
<dbReference type="AlphaFoldDB" id="A0A6J2Y337"/>
<feature type="region of interest" description="Disordered" evidence="1">
    <location>
        <begin position="1"/>
        <end position="22"/>
    </location>
</feature>
<feature type="transmembrane region" description="Helical" evidence="2">
    <location>
        <begin position="116"/>
        <end position="143"/>
    </location>
</feature>
<protein>
    <submittedName>
        <fullName evidence="4">Uncharacterized protein LOC115883181 isoform X2</fullName>
    </submittedName>
</protein>
<feature type="transmembrane region" description="Helical" evidence="2">
    <location>
        <begin position="79"/>
        <end position="96"/>
    </location>
</feature>
<accession>A0A6J2Y337</accession>
<evidence type="ECO:0000313" key="4">
    <source>
        <dbReference type="RefSeq" id="XP_030757349.1"/>
    </source>
</evidence>
<keyword evidence="3" id="KW-1185">Reference proteome</keyword>